<proteinExistence type="predicted"/>
<feature type="compositionally biased region" description="Pro residues" evidence="1">
    <location>
        <begin position="1"/>
        <end position="20"/>
    </location>
</feature>
<organism evidence="2 3">
    <name type="scientific">Malus baccata</name>
    <name type="common">Siberian crab apple</name>
    <name type="synonym">Pyrus baccata</name>
    <dbReference type="NCBI Taxonomy" id="106549"/>
    <lineage>
        <taxon>Eukaryota</taxon>
        <taxon>Viridiplantae</taxon>
        <taxon>Streptophyta</taxon>
        <taxon>Embryophyta</taxon>
        <taxon>Tracheophyta</taxon>
        <taxon>Spermatophyta</taxon>
        <taxon>Magnoliopsida</taxon>
        <taxon>eudicotyledons</taxon>
        <taxon>Gunneridae</taxon>
        <taxon>Pentapetalae</taxon>
        <taxon>rosids</taxon>
        <taxon>fabids</taxon>
        <taxon>Rosales</taxon>
        <taxon>Rosaceae</taxon>
        <taxon>Amygdaloideae</taxon>
        <taxon>Maleae</taxon>
        <taxon>Malus</taxon>
    </lineage>
</organism>
<protein>
    <submittedName>
        <fullName evidence="2">Uncharacterized protein</fullName>
    </submittedName>
</protein>
<name>A0A540M2C7_MALBA</name>
<dbReference type="AlphaFoldDB" id="A0A540M2C7"/>
<gene>
    <name evidence="2" type="ORF">C1H46_021387</name>
</gene>
<dbReference type="Proteomes" id="UP000315295">
    <property type="component" value="Unassembled WGS sequence"/>
</dbReference>
<feature type="region of interest" description="Disordered" evidence="1">
    <location>
        <begin position="1"/>
        <end position="21"/>
    </location>
</feature>
<reference evidence="2 3" key="1">
    <citation type="journal article" date="2019" name="G3 (Bethesda)">
        <title>Sequencing of a Wild Apple (Malus baccata) Genome Unravels the Differences Between Cultivated and Wild Apple Species Regarding Disease Resistance and Cold Tolerance.</title>
        <authorList>
            <person name="Chen X."/>
        </authorList>
    </citation>
    <scope>NUCLEOTIDE SEQUENCE [LARGE SCALE GENOMIC DNA]</scope>
    <source>
        <strain evidence="3">cv. Shandingzi</strain>
        <tissue evidence="2">Leaves</tissue>
    </source>
</reference>
<evidence type="ECO:0000256" key="1">
    <source>
        <dbReference type="SAM" id="MobiDB-lite"/>
    </source>
</evidence>
<comment type="caution">
    <text evidence="2">The sequence shown here is derived from an EMBL/GenBank/DDBJ whole genome shotgun (WGS) entry which is preliminary data.</text>
</comment>
<sequence length="65" mass="7366">MICCRRPPPPPTPPSPPPISTPRMKMVLVGGYECSKDSLGFDRISPFESSSCSGEWWRELRRRTT</sequence>
<dbReference type="EMBL" id="VIEB01000380">
    <property type="protein sequence ID" value="TQD92907.1"/>
    <property type="molecule type" value="Genomic_DNA"/>
</dbReference>
<keyword evidence="3" id="KW-1185">Reference proteome</keyword>
<evidence type="ECO:0000313" key="3">
    <source>
        <dbReference type="Proteomes" id="UP000315295"/>
    </source>
</evidence>
<accession>A0A540M2C7</accession>
<evidence type="ECO:0000313" key="2">
    <source>
        <dbReference type="EMBL" id="TQD92907.1"/>
    </source>
</evidence>